<gene>
    <name evidence="2" type="ORF">SNOG_06192</name>
</gene>
<feature type="compositionally biased region" description="Basic and acidic residues" evidence="1">
    <location>
        <begin position="9"/>
        <end position="25"/>
    </location>
</feature>
<dbReference type="EMBL" id="CH445333">
    <property type="protein sequence ID" value="EAT86023.2"/>
    <property type="molecule type" value="Genomic_DNA"/>
</dbReference>
<feature type="compositionally biased region" description="Low complexity" evidence="1">
    <location>
        <begin position="483"/>
        <end position="500"/>
    </location>
</feature>
<evidence type="ECO:0000313" key="2">
    <source>
        <dbReference type="EMBL" id="EAT86023.2"/>
    </source>
</evidence>
<dbReference type="STRING" id="321614.Q0UPX2"/>
<dbReference type="eggNOG" id="ENOG502R2AH">
    <property type="taxonomic scope" value="Eukaryota"/>
</dbReference>
<feature type="compositionally biased region" description="Polar residues" evidence="1">
    <location>
        <begin position="511"/>
        <end position="528"/>
    </location>
</feature>
<dbReference type="InParanoid" id="Q0UPX2"/>
<feature type="compositionally biased region" description="Polar residues" evidence="1">
    <location>
        <begin position="561"/>
        <end position="572"/>
    </location>
</feature>
<dbReference type="AlphaFoldDB" id="Q0UPX2"/>
<dbReference type="Proteomes" id="UP000001055">
    <property type="component" value="Unassembled WGS sequence"/>
</dbReference>
<feature type="compositionally biased region" description="Pro residues" evidence="1">
    <location>
        <begin position="68"/>
        <end position="77"/>
    </location>
</feature>
<dbReference type="RefSeq" id="XP_001796574.1">
    <property type="nucleotide sequence ID" value="XM_001796522.1"/>
</dbReference>
<feature type="region of interest" description="Disordered" evidence="1">
    <location>
        <begin position="483"/>
        <end position="573"/>
    </location>
</feature>
<feature type="compositionally biased region" description="Polar residues" evidence="1">
    <location>
        <begin position="405"/>
        <end position="421"/>
    </location>
</feature>
<dbReference type="HOGENOM" id="CLU_027218_0_0_1"/>
<organism evidence="2 3">
    <name type="scientific">Phaeosphaeria nodorum (strain SN15 / ATCC MYA-4574 / FGSC 10173)</name>
    <name type="common">Glume blotch fungus</name>
    <name type="synonym">Parastagonospora nodorum</name>
    <dbReference type="NCBI Taxonomy" id="321614"/>
    <lineage>
        <taxon>Eukaryota</taxon>
        <taxon>Fungi</taxon>
        <taxon>Dikarya</taxon>
        <taxon>Ascomycota</taxon>
        <taxon>Pezizomycotina</taxon>
        <taxon>Dothideomycetes</taxon>
        <taxon>Pleosporomycetidae</taxon>
        <taxon>Pleosporales</taxon>
        <taxon>Pleosporineae</taxon>
        <taxon>Phaeosphaeriaceae</taxon>
        <taxon>Parastagonospora</taxon>
    </lineage>
</organism>
<sequence>MSASPSQRDSAREHAQRPSTPDHKRTSIARTGSVSVAPRSEYLRNALQARRAQGTSTPTALDMRVPPSTTPKPPEPKPVSVSPDGFDEFELTDEHTRPVSPIRRRRPSDVGVPRSKTSRQLTEEIEKLKDNLMTSNMRVELLKKNNSELQHISTQLTERVEELEPLEEENHELQHENNNLMLKTQHLEEEMERLKDDNDELRKSNEEMLEIYVDCSSHFETQEIALQEAVDTIFALEEEKAVLAGEVHKLKERVTLLEDGSTRVSTLYDGSPRAPSIVYSIDESRPSTSHFDSDYYSQPDSPQVKNSKESIVLVQPGTSARSKKFLEQTKERRRSAKDIVNRMSTASMSALRMASLKHAEDIPEVPELQVETPTIVEHVVSDRHNADLLPKPRRAFPRAGAANRPTRTARTSSSFNAINNLPATVDPSRMLLAAETPRATSEEWASIPPPSEHARSSTISSSSLTSDADLQDKDHWWRSIQPLTQQQQQTHHQPTHYQAPPHLPLHRSRPSESGLQSQAQHSPTLTRSRTVHPDSLGQSARIDTAGPSSAALNALSRRTRTQPSTPAASSTYMEKDFMFNGHEDVETFMRKAKAKLSGRK</sequence>
<dbReference type="KEGG" id="pno:SNOG_06192"/>
<accession>Q0UPX2</accession>
<name>Q0UPX2_PHANO</name>
<reference evidence="3" key="1">
    <citation type="journal article" date="2007" name="Plant Cell">
        <title>Dothideomycete-plant interactions illuminated by genome sequencing and EST analysis of the wheat pathogen Stagonospora nodorum.</title>
        <authorList>
            <person name="Hane J.K."/>
            <person name="Lowe R.G."/>
            <person name="Solomon P.S."/>
            <person name="Tan K.C."/>
            <person name="Schoch C.L."/>
            <person name="Spatafora J.W."/>
            <person name="Crous P.W."/>
            <person name="Kodira C."/>
            <person name="Birren B.W."/>
            <person name="Galagan J.E."/>
            <person name="Torriani S.F."/>
            <person name="McDonald B.A."/>
            <person name="Oliver R.P."/>
        </authorList>
    </citation>
    <scope>NUCLEOTIDE SEQUENCE [LARGE SCALE GENOMIC DNA]</scope>
    <source>
        <strain evidence="3">SN15 / ATCC MYA-4574 / FGSC 10173</strain>
    </source>
</reference>
<feature type="compositionally biased region" description="Low complexity" evidence="1">
    <location>
        <begin position="456"/>
        <end position="466"/>
    </location>
</feature>
<dbReference type="GeneID" id="5973453"/>
<feature type="region of interest" description="Disordered" evidence="1">
    <location>
        <begin position="281"/>
        <end position="306"/>
    </location>
</feature>
<evidence type="ECO:0000313" key="3">
    <source>
        <dbReference type="Proteomes" id="UP000001055"/>
    </source>
</evidence>
<feature type="region of interest" description="Disordered" evidence="1">
    <location>
        <begin position="1"/>
        <end position="121"/>
    </location>
</feature>
<dbReference type="VEuPathDB" id="FungiDB:JI435_061920"/>
<evidence type="ECO:0008006" key="4">
    <source>
        <dbReference type="Google" id="ProtNLM"/>
    </source>
</evidence>
<protein>
    <recommendedName>
        <fullName evidence="4">Centrosomin N-terminal motif 1 domain-containing protein</fullName>
    </recommendedName>
</protein>
<feature type="compositionally biased region" description="Polar residues" evidence="1">
    <location>
        <begin position="286"/>
        <end position="305"/>
    </location>
</feature>
<evidence type="ECO:0000256" key="1">
    <source>
        <dbReference type="SAM" id="MobiDB-lite"/>
    </source>
</evidence>
<proteinExistence type="predicted"/>
<feature type="region of interest" description="Disordered" evidence="1">
    <location>
        <begin position="436"/>
        <end position="467"/>
    </location>
</feature>
<feature type="region of interest" description="Disordered" evidence="1">
    <location>
        <begin position="390"/>
        <end position="421"/>
    </location>
</feature>